<evidence type="ECO:0000313" key="2">
    <source>
        <dbReference type="Proteomes" id="UP000728185"/>
    </source>
</evidence>
<dbReference type="Proteomes" id="UP000728185">
    <property type="component" value="Unassembled WGS sequence"/>
</dbReference>
<name>A0A8E0VKE0_9TREM</name>
<organism evidence="1 2">
    <name type="scientific">Fasciolopsis buskii</name>
    <dbReference type="NCBI Taxonomy" id="27845"/>
    <lineage>
        <taxon>Eukaryota</taxon>
        <taxon>Metazoa</taxon>
        <taxon>Spiralia</taxon>
        <taxon>Lophotrochozoa</taxon>
        <taxon>Platyhelminthes</taxon>
        <taxon>Trematoda</taxon>
        <taxon>Digenea</taxon>
        <taxon>Plagiorchiida</taxon>
        <taxon>Echinostomata</taxon>
        <taxon>Echinostomatoidea</taxon>
        <taxon>Fasciolidae</taxon>
        <taxon>Fasciolopsis</taxon>
    </lineage>
</organism>
<dbReference type="EMBL" id="LUCM01004444">
    <property type="protein sequence ID" value="KAA0194335.1"/>
    <property type="molecule type" value="Genomic_DNA"/>
</dbReference>
<proteinExistence type="predicted"/>
<comment type="caution">
    <text evidence="1">The sequence shown here is derived from an EMBL/GenBank/DDBJ whole genome shotgun (WGS) entry which is preliminary data.</text>
</comment>
<sequence>MPCFQCGKQFTVLSREPQSTATQYSLGSAKNLSRVKIEFLIFSILSRMMRLGIHQGQANAKPVASVNDANSIPGALPDELEIRAKNLLHDVPSGNIPSFEELESRLRNLIDEKPSKSGSHPVFQELSDEEKVSQIINKVWAVQH</sequence>
<keyword evidence="2" id="KW-1185">Reference proteome</keyword>
<dbReference type="AlphaFoldDB" id="A0A8E0VKE0"/>
<evidence type="ECO:0000313" key="1">
    <source>
        <dbReference type="EMBL" id="KAA0194335.1"/>
    </source>
</evidence>
<reference evidence="1" key="1">
    <citation type="submission" date="2019-05" db="EMBL/GenBank/DDBJ databases">
        <title>Annotation for the trematode Fasciolopsis buski.</title>
        <authorList>
            <person name="Choi Y.-J."/>
        </authorList>
    </citation>
    <scope>NUCLEOTIDE SEQUENCE</scope>
    <source>
        <strain evidence="1">HT</strain>
        <tissue evidence="1">Whole worm</tissue>
    </source>
</reference>
<accession>A0A8E0VKE0</accession>
<protein>
    <submittedName>
        <fullName evidence="1">Uncharacterized protein</fullName>
    </submittedName>
</protein>
<gene>
    <name evidence="1" type="ORF">FBUS_04994</name>
</gene>
<dbReference type="OrthoDB" id="5407799at2759"/>